<dbReference type="Gene3D" id="3.20.20.140">
    <property type="entry name" value="Metal-dependent hydrolases"/>
    <property type="match status" value="1"/>
</dbReference>
<evidence type="ECO:0000313" key="1">
    <source>
        <dbReference type="EMBL" id="SHF52162.1"/>
    </source>
</evidence>
<dbReference type="STRING" id="1121884.SAMN02745131_02861"/>
<dbReference type="PROSITE" id="PS51365">
    <property type="entry name" value="RENAL_DIPEPTIDASE_2"/>
    <property type="match status" value="1"/>
</dbReference>
<dbReference type="PANTHER" id="PTHR10443">
    <property type="entry name" value="MICROSOMAL DIPEPTIDASE"/>
    <property type="match status" value="1"/>
</dbReference>
<dbReference type="EMBL" id="FQUU01000012">
    <property type="protein sequence ID" value="SHF52162.1"/>
    <property type="molecule type" value="Genomic_DNA"/>
</dbReference>
<evidence type="ECO:0000313" key="2">
    <source>
        <dbReference type="Proteomes" id="UP000184048"/>
    </source>
</evidence>
<dbReference type="GO" id="GO:0070573">
    <property type="term" value="F:metallodipeptidase activity"/>
    <property type="evidence" value="ECO:0007669"/>
    <property type="project" value="InterPro"/>
</dbReference>
<dbReference type="PANTHER" id="PTHR10443:SF12">
    <property type="entry name" value="DIPEPTIDASE"/>
    <property type="match status" value="1"/>
</dbReference>
<gene>
    <name evidence="1" type="ORF">SAMN02745131_02861</name>
</gene>
<dbReference type="PROSITE" id="PS51257">
    <property type="entry name" value="PROKAR_LIPOPROTEIN"/>
    <property type="match status" value="1"/>
</dbReference>
<keyword evidence="2" id="KW-1185">Reference proteome</keyword>
<reference evidence="1 2" key="1">
    <citation type="submission" date="2016-11" db="EMBL/GenBank/DDBJ databases">
        <authorList>
            <person name="Jaros S."/>
            <person name="Januszkiewicz K."/>
            <person name="Wedrychowicz H."/>
        </authorList>
    </citation>
    <scope>NUCLEOTIDE SEQUENCE [LARGE SCALE GENOMIC DNA]</scope>
    <source>
        <strain evidence="1 2">DSM 18119</strain>
    </source>
</reference>
<accession>A0A1M5CCL1</accession>
<protein>
    <submittedName>
        <fullName evidence="1">Membrane dipeptidase</fullName>
    </submittedName>
</protein>
<organism evidence="1 2">
    <name type="scientific">Flavisolibacter ginsengisoli DSM 18119</name>
    <dbReference type="NCBI Taxonomy" id="1121884"/>
    <lineage>
        <taxon>Bacteria</taxon>
        <taxon>Pseudomonadati</taxon>
        <taxon>Bacteroidota</taxon>
        <taxon>Chitinophagia</taxon>
        <taxon>Chitinophagales</taxon>
        <taxon>Chitinophagaceae</taxon>
        <taxon>Flavisolibacter</taxon>
    </lineage>
</organism>
<dbReference type="InterPro" id="IPR032466">
    <property type="entry name" value="Metal_Hydrolase"/>
</dbReference>
<dbReference type="RefSeq" id="WP_217652999.1">
    <property type="nucleotide sequence ID" value="NZ_FQUU01000012.1"/>
</dbReference>
<dbReference type="SUPFAM" id="SSF51556">
    <property type="entry name" value="Metallo-dependent hydrolases"/>
    <property type="match status" value="1"/>
</dbReference>
<name>A0A1M5CCL1_9BACT</name>
<dbReference type="AlphaFoldDB" id="A0A1M5CCL1"/>
<dbReference type="InterPro" id="IPR008257">
    <property type="entry name" value="Pept_M19"/>
</dbReference>
<dbReference type="GO" id="GO:0006508">
    <property type="term" value="P:proteolysis"/>
    <property type="evidence" value="ECO:0007669"/>
    <property type="project" value="InterPro"/>
</dbReference>
<proteinExistence type="predicted"/>
<dbReference type="Proteomes" id="UP000184048">
    <property type="component" value="Unassembled WGS sequence"/>
</dbReference>
<sequence length="282" mass="31615">MLRIFYFTLSFLFFFTSCQSYKKIHKDAILVDTHNDVLSSVTMKGMSIEQDLTGKAQSDIARFKKGGVDIQVFSIFCDEQFGKDTAFKFANIEIDSLYAIVHRNPAKMMMVINPNQLQEAVQKKKLGCMIGVEGGHMIEDNINNLDSLYKRGARYMTLTWNNSTSWATSAADESTMPPGTQRGLTPFGRQVVRRMNELGMMVDLSHVGVQTFWDAINTSTKPVIASHSSVYALCPVPRNLNDEQILAIAKKDGVIDLNFYSGFWIVIIQHVKSSSIPGTSMK</sequence>
<dbReference type="Pfam" id="PF01244">
    <property type="entry name" value="Peptidase_M19"/>
    <property type="match status" value="1"/>
</dbReference>